<keyword evidence="2" id="KW-1185">Reference proteome</keyword>
<evidence type="ECO:0000313" key="2">
    <source>
        <dbReference type="Proteomes" id="UP000015464"/>
    </source>
</evidence>
<protein>
    <submittedName>
        <fullName evidence="1">Uncharacterized protein</fullName>
    </submittedName>
</protein>
<dbReference type="RefSeq" id="XP_013023599.1">
    <property type="nucleotide sequence ID" value="XM_013168145.1"/>
</dbReference>
<organism evidence="1 2">
    <name type="scientific">Schizosaccharomyces cryophilus (strain OY26 / ATCC MYA-4695 / CBS 11777 / NBRC 106824 / NRRL Y48691)</name>
    <name type="common">Fission yeast</name>
    <dbReference type="NCBI Taxonomy" id="653667"/>
    <lineage>
        <taxon>Eukaryota</taxon>
        <taxon>Fungi</taxon>
        <taxon>Dikarya</taxon>
        <taxon>Ascomycota</taxon>
        <taxon>Taphrinomycotina</taxon>
        <taxon>Schizosaccharomycetes</taxon>
        <taxon>Schizosaccharomycetales</taxon>
        <taxon>Schizosaccharomycetaceae</taxon>
        <taxon>Schizosaccharomyces</taxon>
    </lineage>
</organism>
<accession>S9X547</accession>
<dbReference type="EMBL" id="KE546990">
    <property type="protein sequence ID" value="EPY52217.1"/>
    <property type="molecule type" value="Genomic_DNA"/>
</dbReference>
<dbReference type="Proteomes" id="UP000015464">
    <property type="component" value="Unassembled WGS sequence"/>
</dbReference>
<proteinExistence type="predicted"/>
<evidence type="ECO:0000313" key="1">
    <source>
        <dbReference type="EMBL" id="EPY52217.1"/>
    </source>
</evidence>
<gene>
    <name evidence="1" type="ORF">SPOG_04873</name>
</gene>
<dbReference type="AlphaFoldDB" id="S9X547"/>
<sequence>MHRIYSPIKDFLLEYEFQEIWNSLEEDIESIISSPFELTGYLKFIVKVRLNGKPVDSLTCYSLGNEIASFPVRSICLNDLLIVGLEEAGILRTAEF</sequence>
<dbReference type="GeneID" id="25039186"/>
<reference evidence="1 2" key="1">
    <citation type="journal article" date="2011" name="Science">
        <title>Comparative functional genomics of the fission yeasts.</title>
        <authorList>
            <person name="Rhind N."/>
            <person name="Chen Z."/>
            <person name="Yassour M."/>
            <person name="Thompson D.A."/>
            <person name="Haas B.J."/>
            <person name="Habib N."/>
            <person name="Wapinski I."/>
            <person name="Roy S."/>
            <person name="Lin M.F."/>
            <person name="Heiman D.I."/>
            <person name="Young S.K."/>
            <person name="Furuya K."/>
            <person name="Guo Y."/>
            <person name="Pidoux A."/>
            <person name="Chen H.M."/>
            <person name="Robbertse B."/>
            <person name="Goldberg J.M."/>
            <person name="Aoki K."/>
            <person name="Bayne E.H."/>
            <person name="Berlin A.M."/>
            <person name="Desjardins C.A."/>
            <person name="Dobbs E."/>
            <person name="Dukaj L."/>
            <person name="Fan L."/>
            <person name="FitzGerald M.G."/>
            <person name="French C."/>
            <person name="Gujja S."/>
            <person name="Hansen K."/>
            <person name="Keifenheim D."/>
            <person name="Levin J.Z."/>
            <person name="Mosher R.A."/>
            <person name="Mueller C.A."/>
            <person name="Pfiffner J."/>
            <person name="Priest M."/>
            <person name="Russ C."/>
            <person name="Smialowska A."/>
            <person name="Swoboda P."/>
            <person name="Sykes S.M."/>
            <person name="Vaughn M."/>
            <person name="Vengrova S."/>
            <person name="Yoder R."/>
            <person name="Zeng Q."/>
            <person name="Allshire R."/>
            <person name="Baulcombe D."/>
            <person name="Birren B.W."/>
            <person name="Brown W."/>
            <person name="Ekwall K."/>
            <person name="Kellis M."/>
            <person name="Leatherwood J."/>
            <person name="Levin H."/>
            <person name="Margalit H."/>
            <person name="Martienssen R."/>
            <person name="Nieduszynski C.A."/>
            <person name="Spatafora J.W."/>
            <person name="Friedman N."/>
            <person name="Dalgaard J.Z."/>
            <person name="Baumann P."/>
            <person name="Niki H."/>
            <person name="Regev A."/>
            <person name="Nusbaum C."/>
        </authorList>
    </citation>
    <scope>NUCLEOTIDE SEQUENCE [LARGE SCALE GENOMIC DNA]</scope>
    <source>
        <strain evidence="2">OY26 / ATCC MYA-4695 / CBS 11777 / NBRC 106824 / NRRL Y48691</strain>
    </source>
</reference>
<dbReference type="HOGENOM" id="CLU_2360951_0_0_1"/>
<name>S9X547_SCHCR</name>